<proteinExistence type="predicted"/>
<dbReference type="OrthoDB" id="1613918at2759"/>
<dbReference type="InterPro" id="IPR038939">
    <property type="entry name" value="PDV1/PDV2"/>
</dbReference>
<reference evidence="1" key="1">
    <citation type="journal article" date="2017" name="Gigascience">
        <title>The genome draft of coconut (Cocos nucifera).</title>
        <authorList>
            <person name="Xiao Y."/>
            <person name="Xu P."/>
            <person name="Fan H."/>
            <person name="Baudouin L."/>
            <person name="Xia W."/>
            <person name="Bocs S."/>
            <person name="Xu J."/>
            <person name="Li Q."/>
            <person name="Guo A."/>
            <person name="Zhou L."/>
            <person name="Li J."/>
            <person name="Wu Y."/>
            <person name="Ma Z."/>
            <person name="Armero A."/>
            <person name="Issali A.E."/>
            <person name="Liu N."/>
            <person name="Peng M."/>
            <person name="Yang Y."/>
        </authorList>
    </citation>
    <scope>NUCLEOTIDE SEQUENCE</scope>
    <source>
        <tissue evidence="1">Spear leaf of Hainan Tall coconut</tissue>
    </source>
</reference>
<dbReference type="PANTHER" id="PTHR33600:SF4">
    <property type="entry name" value="PLASTID DIVISION PROTEIN PDV1"/>
    <property type="match status" value="1"/>
</dbReference>
<evidence type="ECO:0000313" key="1">
    <source>
        <dbReference type="EMBL" id="KAG1335157.1"/>
    </source>
</evidence>
<evidence type="ECO:0000313" key="2">
    <source>
        <dbReference type="Proteomes" id="UP000797356"/>
    </source>
</evidence>
<dbReference type="EMBL" id="CM017874">
    <property type="protein sequence ID" value="KAG1335157.1"/>
    <property type="molecule type" value="Genomic_DNA"/>
</dbReference>
<sequence>MVIHLYHIRDVFNIKFTCIIALQTVQSQEQAERDAAIASRIILAMRLAGHQGKKYKAIEEAMEFVGDVHDAGEFVSPKSLYGMPRNHLGGNLGIHEGKRSCVWMQTLISGLALAKKSFRLGRMGSVLGNAAMFAASMLAFLELHQVAFRGETLQRHFTGEMERIFLSWIILLRLA</sequence>
<dbReference type="AlphaFoldDB" id="A0A8K0MYS3"/>
<name>A0A8K0MYS3_COCNU</name>
<organism evidence="1 2">
    <name type="scientific">Cocos nucifera</name>
    <name type="common">Coconut palm</name>
    <dbReference type="NCBI Taxonomy" id="13894"/>
    <lineage>
        <taxon>Eukaryota</taxon>
        <taxon>Viridiplantae</taxon>
        <taxon>Streptophyta</taxon>
        <taxon>Embryophyta</taxon>
        <taxon>Tracheophyta</taxon>
        <taxon>Spermatophyta</taxon>
        <taxon>Magnoliopsida</taxon>
        <taxon>Liliopsida</taxon>
        <taxon>Arecaceae</taxon>
        <taxon>Arecoideae</taxon>
        <taxon>Cocoseae</taxon>
        <taxon>Attaleinae</taxon>
        <taxon>Cocos</taxon>
    </lineage>
</organism>
<reference evidence="1" key="2">
    <citation type="submission" date="2019-07" db="EMBL/GenBank/DDBJ databases">
        <authorList>
            <person name="Yang Y."/>
            <person name="Bocs S."/>
            <person name="Baudouin L."/>
        </authorList>
    </citation>
    <scope>NUCLEOTIDE SEQUENCE</scope>
    <source>
        <tissue evidence="1">Spear leaf of Hainan Tall coconut</tissue>
    </source>
</reference>
<comment type="caution">
    <text evidence="1">The sequence shown here is derived from an EMBL/GenBank/DDBJ whole genome shotgun (WGS) entry which is preliminary data.</text>
</comment>
<dbReference type="GO" id="GO:0010020">
    <property type="term" value="P:chloroplast fission"/>
    <property type="evidence" value="ECO:0007669"/>
    <property type="project" value="InterPro"/>
</dbReference>
<dbReference type="PANTHER" id="PTHR33600">
    <property type="entry name" value="PLASTID DIVISION PROTEIN PDV2"/>
    <property type="match status" value="1"/>
</dbReference>
<gene>
    <name evidence="1" type="ORF">COCNU_03G012760</name>
</gene>
<keyword evidence="2" id="KW-1185">Reference proteome</keyword>
<dbReference type="Proteomes" id="UP000797356">
    <property type="component" value="Chromosome 3"/>
</dbReference>
<protein>
    <submittedName>
        <fullName evidence="1">Putative Plastid division protein PDV1</fullName>
    </submittedName>
</protein>
<accession>A0A8K0MYS3</accession>